<proteinExistence type="predicted"/>
<evidence type="ECO:0000313" key="1">
    <source>
        <dbReference type="EMBL" id="EZJ90421.1"/>
    </source>
</evidence>
<comment type="caution">
    <text evidence="1">The sequence shown here is derived from an EMBL/GenBank/DDBJ whole genome shotgun (WGS) entry which is preliminary data.</text>
</comment>
<accession>A0AAN4NXA5</accession>
<reference evidence="1 2" key="1">
    <citation type="submission" date="2014-03" db="EMBL/GenBank/DDBJ databases">
        <title>Genetic Variability of E. coli after antibiotic treatment.</title>
        <authorList>
            <person name="Silbergeld E."/>
            <person name="Coles C."/>
            <person name="Seidman J.C."/>
            <person name="You Y."/>
            <person name="George J."/>
            <person name="Nadendla S."/>
            <person name="Huot H."/>
            <person name="Daugherty S.C."/>
            <person name="Nagaraj S."/>
            <person name="Ott S."/>
            <person name="Klega K."/>
            <person name="Rasko D."/>
        </authorList>
    </citation>
    <scope>NUCLEOTIDE SEQUENCE [LARGE SCALE GENOMIC DNA]</scope>
    <source>
        <strain evidence="1 2">1-250-04_S3_C1</strain>
    </source>
</reference>
<dbReference type="Proteomes" id="UP000024043">
    <property type="component" value="Unassembled WGS sequence"/>
</dbReference>
<dbReference type="AlphaFoldDB" id="A0AAN4NXA5"/>
<gene>
    <name evidence="1" type="ORF">AC00_0237</name>
</gene>
<name>A0AAN4NXA5_ECOLX</name>
<dbReference type="EMBL" id="JJLU01000010">
    <property type="protein sequence ID" value="EZJ90421.1"/>
    <property type="molecule type" value="Genomic_DNA"/>
</dbReference>
<organism evidence="1 2">
    <name type="scientific">Escherichia coli 1-250-04_S3_C1</name>
    <dbReference type="NCBI Taxonomy" id="1444135"/>
    <lineage>
        <taxon>Bacteria</taxon>
        <taxon>Pseudomonadati</taxon>
        <taxon>Pseudomonadota</taxon>
        <taxon>Gammaproteobacteria</taxon>
        <taxon>Enterobacterales</taxon>
        <taxon>Enterobacteriaceae</taxon>
        <taxon>Escherichia</taxon>
    </lineage>
</organism>
<protein>
    <submittedName>
        <fullName evidence="1">Uncharacterized protein</fullName>
    </submittedName>
</protein>
<evidence type="ECO:0000313" key="2">
    <source>
        <dbReference type="Proteomes" id="UP000024043"/>
    </source>
</evidence>
<sequence length="42" mass="4946">MGIVPETLECKHQRYDSDLFLDQKPHQWQYACQSRLAGDNSH</sequence>